<dbReference type="InterPro" id="IPR046174">
    <property type="entry name" value="DUF6176"/>
</dbReference>
<evidence type="ECO:0000313" key="1">
    <source>
        <dbReference type="EMBL" id="GER22266.1"/>
    </source>
</evidence>
<accession>A0A5A7NP09</accession>
<dbReference type="OrthoDB" id="1121820at2"/>
<dbReference type="Proteomes" id="UP000325307">
    <property type="component" value="Unassembled WGS sequence"/>
</dbReference>
<sequence>MECITWFTPILPGKLDQWKLLIEEINGPRKQEHLRSRERMGVVREVASLMQTPQGDFACLFLEGEDLSKSSEVAATSDDPYDQWFREQAREIHGITPEMLRAPIPATLMFDSKAG</sequence>
<evidence type="ECO:0000313" key="2">
    <source>
        <dbReference type="Proteomes" id="UP000325307"/>
    </source>
</evidence>
<organism evidence="1 2">
    <name type="scientific">Zafaria cholistanensis</name>
    <dbReference type="NCBI Taxonomy" id="1682741"/>
    <lineage>
        <taxon>Bacteria</taxon>
        <taxon>Bacillati</taxon>
        <taxon>Actinomycetota</taxon>
        <taxon>Actinomycetes</taxon>
        <taxon>Micrococcales</taxon>
        <taxon>Micrococcaceae</taxon>
        <taxon>Zafaria</taxon>
    </lineage>
</organism>
<protein>
    <submittedName>
        <fullName evidence="1">Uncharacterized protein</fullName>
    </submittedName>
</protein>
<name>A0A5A7NP09_9MICC</name>
<gene>
    <name evidence="1" type="ORF">NCCP1664_07630</name>
</gene>
<dbReference type="Pfam" id="PF19673">
    <property type="entry name" value="DUF6176"/>
    <property type="match status" value="1"/>
</dbReference>
<keyword evidence="2" id="KW-1185">Reference proteome</keyword>
<dbReference type="AlphaFoldDB" id="A0A5A7NP09"/>
<dbReference type="EMBL" id="BKDJ01000002">
    <property type="protein sequence ID" value="GER22266.1"/>
    <property type="molecule type" value="Genomic_DNA"/>
</dbReference>
<dbReference type="RefSeq" id="WP_149955893.1">
    <property type="nucleotide sequence ID" value="NZ_BKDJ01000002.1"/>
</dbReference>
<comment type="caution">
    <text evidence="1">The sequence shown here is derived from an EMBL/GenBank/DDBJ whole genome shotgun (WGS) entry which is preliminary data.</text>
</comment>
<proteinExistence type="predicted"/>
<reference evidence="1 2" key="1">
    <citation type="submission" date="2019-09" db="EMBL/GenBank/DDBJ databases">
        <title>Arthrobacter zafarii sp. nov., a moderately thermotolerant and halotolerant actinobacterium isolated from Cholistan desert soil of Pakistan.</title>
        <authorList>
            <person name="Amin A."/>
            <person name="Ahmed I."/>
            <person name="Khalid N."/>
            <person name="Schumann P."/>
            <person name="Busse H.J."/>
            <person name="Khan I.U."/>
            <person name="Li S."/>
            <person name="Li W.J."/>
        </authorList>
    </citation>
    <scope>NUCLEOTIDE SEQUENCE [LARGE SCALE GENOMIC DNA]</scope>
    <source>
        <strain evidence="1 2">NCCP-1664</strain>
    </source>
</reference>